<dbReference type="PANTHER" id="PTHR12629">
    <property type="entry name" value="DIPHOSPHOINOSITOL POLYPHOSPHATE PHOSPHOHYDROLASE"/>
    <property type="match status" value="1"/>
</dbReference>
<comment type="cofactor">
    <cofactor evidence="1">
        <name>Mg(2+)</name>
        <dbReference type="ChEBI" id="CHEBI:18420"/>
    </cofactor>
</comment>
<dbReference type="InterPro" id="IPR047198">
    <property type="entry name" value="DDP-like_NUDIX"/>
</dbReference>
<reference evidence="6 7" key="1">
    <citation type="submission" date="2019-09" db="EMBL/GenBank/DDBJ databases">
        <authorList>
            <person name="Park J.-S."/>
            <person name="Choi H.-J."/>
        </authorList>
    </citation>
    <scope>NUCLEOTIDE SEQUENCE [LARGE SCALE GENOMIC DNA]</scope>
    <source>
        <strain evidence="6 7">176SS1-4</strain>
    </source>
</reference>
<keyword evidence="7" id="KW-1185">Reference proteome</keyword>
<proteinExistence type="predicted"/>
<evidence type="ECO:0000256" key="4">
    <source>
        <dbReference type="ARBA" id="ARBA00022842"/>
    </source>
</evidence>
<dbReference type="GO" id="GO:1901909">
    <property type="term" value="P:diadenosine hexaphosphate catabolic process"/>
    <property type="evidence" value="ECO:0007669"/>
    <property type="project" value="TreeGrafter"/>
</dbReference>
<feature type="domain" description="Nudix hydrolase" evidence="5">
    <location>
        <begin position="20"/>
        <end position="151"/>
    </location>
</feature>
<dbReference type="InterPro" id="IPR000086">
    <property type="entry name" value="NUDIX_hydrolase_dom"/>
</dbReference>
<dbReference type="GO" id="GO:0005737">
    <property type="term" value="C:cytoplasm"/>
    <property type="evidence" value="ECO:0007669"/>
    <property type="project" value="TreeGrafter"/>
</dbReference>
<keyword evidence="3 6" id="KW-0378">Hydrolase</keyword>
<sequence>MSIQSRIQRPLRLSGAAKTDPRTQFAVLPWRISKGKLKVCLVTSRETGRWILPKGWPMGGATPAQAAGNEAWEEAGLKGDIAPQPIGLYSYRKRLGSDELPVIVVVYAMRVTEAAADYPERGQRKRKWMGLKKASERLSDEELAHIVRHFDPKLAKV</sequence>
<organism evidence="6 7">
    <name type="scientific">Histidinibacterium aquaticum</name>
    <dbReference type="NCBI Taxonomy" id="2613962"/>
    <lineage>
        <taxon>Bacteria</taxon>
        <taxon>Pseudomonadati</taxon>
        <taxon>Pseudomonadota</taxon>
        <taxon>Alphaproteobacteria</taxon>
        <taxon>Rhodobacterales</taxon>
        <taxon>Paracoccaceae</taxon>
        <taxon>Histidinibacterium</taxon>
    </lineage>
</organism>
<dbReference type="Proteomes" id="UP000326554">
    <property type="component" value="Unassembled WGS sequence"/>
</dbReference>
<evidence type="ECO:0000256" key="1">
    <source>
        <dbReference type="ARBA" id="ARBA00001946"/>
    </source>
</evidence>
<dbReference type="GO" id="GO:0046872">
    <property type="term" value="F:metal ion binding"/>
    <property type="evidence" value="ECO:0007669"/>
    <property type="project" value="UniProtKB-KW"/>
</dbReference>
<dbReference type="GO" id="GO:1901911">
    <property type="term" value="P:adenosine 5'-(hexahydrogen pentaphosphate) catabolic process"/>
    <property type="evidence" value="ECO:0007669"/>
    <property type="project" value="TreeGrafter"/>
</dbReference>
<dbReference type="GO" id="GO:0034431">
    <property type="term" value="F:bis(5'-adenosyl)-hexaphosphatase activity"/>
    <property type="evidence" value="ECO:0007669"/>
    <property type="project" value="TreeGrafter"/>
</dbReference>
<dbReference type="GO" id="GO:0034432">
    <property type="term" value="F:bis(5'-adenosyl)-pentaphosphatase activity"/>
    <property type="evidence" value="ECO:0007669"/>
    <property type="project" value="TreeGrafter"/>
</dbReference>
<evidence type="ECO:0000313" key="6">
    <source>
        <dbReference type="EMBL" id="KAA9010193.1"/>
    </source>
</evidence>
<evidence type="ECO:0000256" key="2">
    <source>
        <dbReference type="ARBA" id="ARBA00022723"/>
    </source>
</evidence>
<keyword evidence="4" id="KW-0460">Magnesium</keyword>
<dbReference type="Gene3D" id="3.90.79.10">
    <property type="entry name" value="Nucleoside Triphosphate Pyrophosphohydrolase"/>
    <property type="match status" value="1"/>
</dbReference>
<dbReference type="PANTHER" id="PTHR12629:SF0">
    <property type="entry name" value="DIPHOSPHOINOSITOL-POLYPHOSPHATE DIPHOSPHATASE"/>
    <property type="match status" value="1"/>
</dbReference>
<dbReference type="EMBL" id="VYQE01000001">
    <property type="protein sequence ID" value="KAA9010193.1"/>
    <property type="molecule type" value="Genomic_DNA"/>
</dbReference>
<dbReference type="RefSeq" id="WP_150443679.1">
    <property type="nucleotide sequence ID" value="NZ_VYQE01000001.1"/>
</dbReference>
<dbReference type="GO" id="GO:1901907">
    <property type="term" value="P:diadenosine pentaphosphate catabolic process"/>
    <property type="evidence" value="ECO:0007669"/>
    <property type="project" value="TreeGrafter"/>
</dbReference>
<evidence type="ECO:0000313" key="7">
    <source>
        <dbReference type="Proteomes" id="UP000326554"/>
    </source>
</evidence>
<dbReference type="GO" id="GO:0000298">
    <property type="term" value="F:endopolyphosphatase activity"/>
    <property type="evidence" value="ECO:0007669"/>
    <property type="project" value="TreeGrafter"/>
</dbReference>
<dbReference type="GO" id="GO:0071543">
    <property type="term" value="P:diphosphoinositol polyphosphate metabolic process"/>
    <property type="evidence" value="ECO:0007669"/>
    <property type="project" value="TreeGrafter"/>
</dbReference>
<dbReference type="PROSITE" id="PS51462">
    <property type="entry name" value="NUDIX"/>
    <property type="match status" value="1"/>
</dbReference>
<gene>
    <name evidence="6" type="ORF">F3S47_02785</name>
</gene>
<name>A0A5J5GR10_9RHOB</name>
<evidence type="ECO:0000256" key="3">
    <source>
        <dbReference type="ARBA" id="ARBA00022801"/>
    </source>
</evidence>
<dbReference type="CDD" id="cd04666">
    <property type="entry name" value="NUDIX_DIPP2_like_Nudt4"/>
    <property type="match status" value="1"/>
</dbReference>
<keyword evidence="2" id="KW-0479">Metal-binding</keyword>
<dbReference type="InterPro" id="IPR015797">
    <property type="entry name" value="NUDIX_hydrolase-like_dom_sf"/>
</dbReference>
<evidence type="ECO:0000259" key="5">
    <source>
        <dbReference type="PROSITE" id="PS51462"/>
    </source>
</evidence>
<dbReference type="SUPFAM" id="SSF55811">
    <property type="entry name" value="Nudix"/>
    <property type="match status" value="1"/>
</dbReference>
<protein>
    <submittedName>
        <fullName evidence="6">NUDIX hydrolase</fullName>
    </submittedName>
</protein>
<dbReference type="AlphaFoldDB" id="A0A5J5GR10"/>
<accession>A0A5J5GR10</accession>
<comment type="caution">
    <text evidence="6">The sequence shown here is derived from an EMBL/GenBank/DDBJ whole genome shotgun (WGS) entry which is preliminary data.</text>
</comment>
<dbReference type="Pfam" id="PF00293">
    <property type="entry name" value="NUDIX"/>
    <property type="match status" value="1"/>
</dbReference>
<dbReference type="GO" id="GO:0008486">
    <property type="term" value="F:diphosphoinositol-polyphosphate diphosphatase activity"/>
    <property type="evidence" value="ECO:0007669"/>
    <property type="project" value="TreeGrafter"/>
</dbReference>